<dbReference type="Proteomes" id="UP001142325">
    <property type="component" value="Unassembled WGS sequence"/>
</dbReference>
<evidence type="ECO:0000256" key="7">
    <source>
        <dbReference type="ARBA" id="ARBA00023315"/>
    </source>
</evidence>
<dbReference type="GO" id="GO:0009103">
    <property type="term" value="P:lipopolysaccharide biosynthetic process"/>
    <property type="evidence" value="ECO:0007669"/>
    <property type="project" value="TreeGrafter"/>
</dbReference>
<keyword evidence="3" id="KW-0808">Transferase</keyword>
<feature type="region of interest" description="Disordered" evidence="8">
    <location>
        <begin position="421"/>
        <end position="456"/>
    </location>
</feature>
<keyword evidence="2" id="KW-1003">Cell membrane</keyword>
<dbReference type="InterPro" id="IPR036514">
    <property type="entry name" value="SGNH_hydro_sf"/>
</dbReference>
<comment type="caution">
    <text evidence="11">The sequence shown here is derived from an EMBL/GenBank/DDBJ whole genome shotgun (WGS) entry which is preliminary data.</text>
</comment>
<evidence type="ECO:0000259" key="10">
    <source>
        <dbReference type="Pfam" id="PF01757"/>
    </source>
</evidence>
<feature type="transmembrane region" description="Helical" evidence="9">
    <location>
        <begin position="306"/>
        <end position="324"/>
    </location>
</feature>
<feature type="domain" description="Acyltransferase 3" evidence="10">
    <location>
        <begin position="10"/>
        <end position="352"/>
    </location>
</feature>
<feature type="transmembrane region" description="Helical" evidence="9">
    <location>
        <begin position="12"/>
        <end position="29"/>
    </location>
</feature>
<dbReference type="Gene3D" id="3.40.50.1110">
    <property type="entry name" value="SGNH hydrolase"/>
    <property type="match status" value="1"/>
</dbReference>
<evidence type="ECO:0000256" key="3">
    <source>
        <dbReference type="ARBA" id="ARBA00022679"/>
    </source>
</evidence>
<keyword evidence="5 9" id="KW-1133">Transmembrane helix</keyword>
<feature type="compositionally biased region" description="Polar residues" evidence="8">
    <location>
        <begin position="426"/>
        <end position="436"/>
    </location>
</feature>
<dbReference type="SUPFAM" id="SSF52266">
    <property type="entry name" value="SGNH hydrolase"/>
    <property type="match status" value="1"/>
</dbReference>
<organism evidence="11 12">
    <name type="scientific">Microbacterium keratanolyticum</name>
    <dbReference type="NCBI Taxonomy" id="67574"/>
    <lineage>
        <taxon>Bacteria</taxon>
        <taxon>Bacillati</taxon>
        <taxon>Actinomycetota</taxon>
        <taxon>Actinomycetes</taxon>
        <taxon>Micrococcales</taxon>
        <taxon>Microbacteriaceae</taxon>
        <taxon>Microbacterium</taxon>
    </lineage>
</organism>
<feature type="transmembrane region" description="Helical" evidence="9">
    <location>
        <begin position="236"/>
        <end position="255"/>
    </location>
</feature>
<dbReference type="GO" id="GO:0016747">
    <property type="term" value="F:acyltransferase activity, transferring groups other than amino-acyl groups"/>
    <property type="evidence" value="ECO:0007669"/>
    <property type="project" value="InterPro"/>
</dbReference>
<name>A0A9W6HRZ5_9MICO</name>
<evidence type="ECO:0000313" key="11">
    <source>
        <dbReference type="EMBL" id="GLK01544.1"/>
    </source>
</evidence>
<keyword evidence="4 9" id="KW-0812">Transmembrane</keyword>
<dbReference type="PANTHER" id="PTHR23028:SF53">
    <property type="entry name" value="ACYL_TRANSF_3 DOMAIN-CONTAINING PROTEIN"/>
    <property type="match status" value="1"/>
</dbReference>
<proteinExistence type="predicted"/>
<feature type="transmembrane region" description="Helical" evidence="9">
    <location>
        <begin position="205"/>
        <end position="224"/>
    </location>
</feature>
<gene>
    <name evidence="11" type="ORF">GCM10017596_12590</name>
</gene>
<accession>A0A9W6HRZ5</accession>
<keyword evidence="7 11" id="KW-0012">Acyltransferase</keyword>
<evidence type="ECO:0000313" key="12">
    <source>
        <dbReference type="Proteomes" id="UP001142325"/>
    </source>
</evidence>
<dbReference type="GO" id="GO:0005886">
    <property type="term" value="C:plasma membrane"/>
    <property type="evidence" value="ECO:0007669"/>
    <property type="project" value="UniProtKB-SubCell"/>
</dbReference>
<dbReference type="Pfam" id="PF01757">
    <property type="entry name" value="Acyl_transf_3"/>
    <property type="match status" value="1"/>
</dbReference>
<evidence type="ECO:0000256" key="8">
    <source>
        <dbReference type="SAM" id="MobiDB-lite"/>
    </source>
</evidence>
<dbReference type="EMBL" id="BSET01000001">
    <property type="protein sequence ID" value="GLK01544.1"/>
    <property type="molecule type" value="Genomic_DNA"/>
</dbReference>
<dbReference type="AlphaFoldDB" id="A0A9W6HRZ5"/>
<evidence type="ECO:0000256" key="5">
    <source>
        <dbReference type="ARBA" id="ARBA00022989"/>
    </source>
</evidence>
<comment type="subcellular location">
    <subcellularLocation>
        <location evidence="1">Cell membrane</location>
        <topology evidence="1">Multi-pass membrane protein</topology>
    </subcellularLocation>
</comment>
<feature type="transmembrane region" description="Helical" evidence="9">
    <location>
        <begin position="82"/>
        <end position="100"/>
    </location>
</feature>
<feature type="transmembrane region" description="Helical" evidence="9">
    <location>
        <begin position="173"/>
        <end position="193"/>
    </location>
</feature>
<dbReference type="InterPro" id="IPR050879">
    <property type="entry name" value="Acyltransferase_3"/>
</dbReference>
<feature type="transmembrane region" description="Helical" evidence="9">
    <location>
        <begin position="336"/>
        <end position="355"/>
    </location>
</feature>
<feature type="transmembrane region" description="Helical" evidence="9">
    <location>
        <begin position="151"/>
        <end position="166"/>
    </location>
</feature>
<evidence type="ECO:0000256" key="6">
    <source>
        <dbReference type="ARBA" id="ARBA00023136"/>
    </source>
</evidence>
<evidence type="ECO:0000256" key="2">
    <source>
        <dbReference type="ARBA" id="ARBA00022475"/>
    </source>
</evidence>
<keyword evidence="12" id="KW-1185">Reference proteome</keyword>
<keyword evidence="6 9" id="KW-0472">Membrane</keyword>
<evidence type="ECO:0000256" key="1">
    <source>
        <dbReference type="ARBA" id="ARBA00004651"/>
    </source>
</evidence>
<protein>
    <submittedName>
        <fullName evidence="11">Acyltransferase</fullName>
    </submittedName>
</protein>
<reference evidence="11" key="1">
    <citation type="journal article" date="2014" name="Int. J. Syst. Evol. Microbiol.">
        <title>Complete genome sequence of Corynebacterium casei LMG S-19264T (=DSM 44701T), isolated from a smear-ripened cheese.</title>
        <authorList>
            <consortium name="US DOE Joint Genome Institute (JGI-PGF)"/>
            <person name="Walter F."/>
            <person name="Albersmeier A."/>
            <person name="Kalinowski J."/>
            <person name="Ruckert C."/>
        </authorList>
    </citation>
    <scope>NUCLEOTIDE SEQUENCE</scope>
    <source>
        <strain evidence="11">VKM Ac-1958</strain>
    </source>
</reference>
<feature type="transmembrane region" description="Helical" evidence="9">
    <location>
        <begin position="35"/>
        <end position="57"/>
    </location>
</feature>
<dbReference type="PANTHER" id="PTHR23028">
    <property type="entry name" value="ACETYLTRANSFERASE"/>
    <property type="match status" value="1"/>
</dbReference>
<sequence>MPSLRPARYPGLDGLRAIAVALVVIYHLFPGSPLRSGFVGVDVFFVVSGFLITSLLLQSSPAGRLGSRASLVDFWTRRARRLLPALGLVVTTCATAAWFIGGDVLVDLGRQVLGAATFSYNWVSLTSGADYFAATSPELFRNLWSLAVEEQFYVLWPLLLPLLLMVRRSGARIALALVAAAGSAWWMAQLAAAGDVTRGYYGTDSHAFGILLGIALAITGLGRIEHEWMLRPAARRSAAVLGVAGLAAIATSALLPETPDAATFPGSLLLASLGTIGVVVASVWPQARFGIRLDIAPLRWIGDRSYGIYLWHWPVLVLVVAATSGGSVDLRVPPTAAAVTLVLTLVLAALSYRFIEMPIRRRGLRASIRSLVRAFGGRPARRFAALTISSVIILSIAGTVVSITTAPAESSAAATIRAGQRALEQATATPSPAPTESLTGGLPGAPSPTPAPSSDGSDMIAIGDSVMLASAPALLARFPGIAVDAEVSRSMWTGTEIVSALASGGDLRETVVVGLGTNGAIDDEALDQIAASISPRRDLILVNAYAPRDWIPGVNEQLAAFAAAHVGVVVADWSAAIAPRPDLLAEDLVHPGDAGGELFADAVDQAIRDVTVERQEARKREKAAASLLEEARDALRQLAG</sequence>
<reference evidence="11" key="2">
    <citation type="submission" date="2023-01" db="EMBL/GenBank/DDBJ databases">
        <authorList>
            <person name="Sun Q."/>
            <person name="Evtushenko L."/>
        </authorList>
    </citation>
    <scope>NUCLEOTIDE SEQUENCE</scope>
    <source>
        <strain evidence="11">VKM Ac-1958</strain>
    </source>
</reference>
<evidence type="ECO:0000256" key="9">
    <source>
        <dbReference type="SAM" id="Phobius"/>
    </source>
</evidence>
<evidence type="ECO:0000256" key="4">
    <source>
        <dbReference type="ARBA" id="ARBA00022692"/>
    </source>
</evidence>
<dbReference type="InterPro" id="IPR002656">
    <property type="entry name" value="Acyl_transf_3_dom"/>
</dbReference>
<feature type="transmembrane region" description="Helical" evidence="9">
    <location>
        <begin position="267"/>
        <end position="285"/>
    </location>
</feature>
<feature type="transmembrane region" description="Helical" evidence="9">
    <location>
        <begin position="383"/>
        <end position="403"/>
    </location>
</feature>
<dbReference type="RefSeq" id="WP_239526629.1">
    <property type="nucleotide sequence ID" value="NZ_BAAAUM010000001.1"/>
</dbReference>